<comment type="caution">
    <text evidence="3">The sequence shown here is derived from an EMBL/GenBank/DDBJ whole genome shotgun (WGS) entry which is preliminary data.</text>
</comment>
<evidence type="ECO:0000259" key="2">
    <source>
        <dbReference type="Pfam" id="PF00857"/>
    </source>
</evidence>
<reference evidence="4" key="1">
    <citation type="submission" date="2016-05" db="EMBL/GenBank/DDBJ databases">
        <title>Draft genome of Corynebacterium afermentans subsp. afermentans LCDC 88199T.</title>
        <authorList>
            <person name="Bernier A.-M."/>
            <person name="Bernard K."/>
        </authorList>
    </citation>
    <scope>NUCLEOTIDE SEQUENCE [LARGE SCALE GENOMIC DNA]</scope>
    <source>
        <strain evidence="4">NML120819</strain>
    </source>
</reference>
<accession>A0A1A9RPG8</accession>
<name>A0A1A9RPG8_EIKCO</name>
<dbReference type="EMBL" id="LXSH01000020">
    <property type="protein sequence ID" value="OAM21667.1"/>
    <property type="molecule type" value="Genomic_DNA"/>
</dbReference>
<dbReference type="InterPro" id="IPR050272">
    <property type="entry name" value="Isochorismatase-like_hydrls"/>
</dbReference>
<organism evidence="3 4">
    <name type="scientific">Eikenella corrodens</name>
    <dbReference type="NCBI Taxonomy" id="539"/>
    <lineage>
        <taxon>Bacteria</taxon>
        <taxon>Pseudomonadati</taxon>
        <taxon>Pseudomonadota</taxon>
        <taxon>Betaproteobacteria</taxon>
        <taxon>Neisseriales</taxon>
        <taxon>Neisseriaceae</taxon>
        <taxon>Eikenella</taxon>
    </lineage>
</organism>
<dbReference type="PANTHER" id="PTHR43540:SF15">
    <property type="entry name" value="BLR5631 PROTEIN"/>
    <property type="match status" value="1"/>
</dbReference>
<dbReference type="Pfam" id="PF00857">
    <property type="entry name" value="Isochorismatase"/>
    <property type="match status" value="1"/>
</dbReference>
<evidence type="ECO:0000256" key="1">
    <source>
        <dbReference type="ARBA" id="ARBA00022801"/>
    </source>
</evidence>
<dbReference type="SUPFAM" id="SSF52499">
    <property type="entry name" value="Isochorismatase-like hydrolases"/>
    <property type="match status" value="1"/>
</dbReference>
<dbReference type="AlphaFoldDB" id="A0A1A9RPG8"/>
<gene>
    <name evidence="3" type="ORF">A7P89_07550</name>
</gene>
<dbReference type="InterPro" id="IPR000868">
    <property type="entry name" value="Isochorismatase-like_dom"/>
</dbReference>
<keyword evidence="1" id="KW-0378">Hydrolase</keyword>
<protein>
    <recommendedName>
        <fullName evidence="2">Isochorismatase-like domain-containing protein</fullName>
    </recommendedName>
</protein>
<evidence type="ECO:0000313" key="4">
    <source>
        <dbReference type="Proteomes" id="UP000078103"/>
    </source>
</evidence>
<dbReference type="RefSeq" id="WP_064106002.1">
    <property type="nucleotide sequence ID" value="NZ_LXSH01000020.1"/>
</dbReference>
<dbReference type="PANTHER" id="PTHR43540">
    <property type="entry name" value="PEROXYUREIDOACRYLATE/UREIDOACRYLATE AMIDOHYDROLASE-RELATED"/>
    <property type="match status" value="1"/>
</dbReference>
<dbReference type="GO" id="GO:0016787">
    <property type="term" value="F:hydrolase activity"/>
    <property type="evidence" value="ECO:0007669"/>
    <property type="project" value="UniProtKB-KW"/>
</dbReference>
<evidence type="ECO:0000313" key="3">
    <source>
        <dbReference type="EMBL" id="OAM21667.1"/>
    </source>
</evidence>
<proteinExistence type="predicted"/>
<dbReference type="Proteomes" id="UP000078103">
    <property type="component" value="Unassembled WGS sequence"/>
</dbReference>
<feature type="domain" description="Isochorismatase-like" evidence="2">
    <location>
        <begin position="3"/>
        <end position="162"/>
    </location>
</feature>
<dbReference type="InterPro" id="IPR036380">
    <property type="entry name" value="Isochorismatase-like_sf"/>
</dbReference>
<sequence length="162" mass="17262">MKTALLVIDVQNEYFAGGKFPQENADETAQKIAAEIHRAQTDGRLVVGVRHVSPEGAALFARGSHGADLHTSVADLLSDKPLVQKAHADCFLETDLAEILTRHSIEALDICGMMTQNCVTHTALSPAAAAYRVRVLGGLCAAPSELIHQIALRALADRTAVV</sequence>
<dbReference type="Gene3D" id="3.40.50.850">
    <property type="entry name" value="Isochorismatase-like"/>
    <property type="match status" value="1"/>
</dbReference>